<dbReference type="Proteomes" id="UP001501138">
    <property type="component" value="Unassembled WGS sequence"/>
</dbReference>
<feature type="compositionally biased region" description="Basic and acidic residues" evidence="1">
    <location>
        <begin position="184"/>
        <end position="202"/>
    </location>
</feature>
<feature type="region of interest" description="Disordered" evidence="1">
    <location>
        <begin position="181"/>
        <end position="202"/>
    </location>
</feature>
<evidence type="ECO:0000313" key="4">
    <source>
        <dbReference type="Proteomes" id="UP001501138"/>
    </source>
</evidence>
<feature type="domain" description="HTH arsR-type" evidence="2">
    <location>
        <begin position="17"/>
        <end position="110"/>
    </location>
</feature>
<dbReference type="SMART" id="SM00418">
    <property type="entry name" value="HTH_ARSR"/>
    <property type="match status" value="1"/>
</dbReference>
<reference evidence="4" key="1">
    <citation type="journal article" date="2019" name="Int. J. Syst. Evol. Microbiol.">
        <title>The Global Catalogue of Microorganisms (GCM) 10K type strain sequencing project: providing services to taxonomists for standard genome sequencing and annotation.</title>
        <authorList>
            <consortium name="The Broad Institute Genomics Platform"/>
            <consortium name="The Broad Institute Genome Sequencing Center for Infectious Disease"/>
            <person name="Wu L."/>
            <person name="Ma J."/>
        </authorList>
    </citation>
    <scope>NUCLEOTIDE SEQUENCE [LARGE SCALE GENOMIC DNA]</scope>
    <source>
        <strain evidence="4">JCM 15589</strain>
    </source>
</reference>
<dbReference type="Pfam" id="PF12840">
    <property type="entry name" value="HTH_20"/>
    <property type="match status" value="1"/>
</dbReference>
<evidence type="ECO:0000256" key="1">
    <source>
        <dbReference type="SAM" id="MobiDB-lite"/>
    </source>
</evidence>
<evidence type="ECO:0000313" key="3">
    <source>
        <dbReference type="EMBL" id="GAA1714150.1"/>
    </source>
</evidence>
<protein>
    <recommendedName>
        <fullName evidence="2">HTH arsR-type domain-containing protein</fullName>
    </recommendedName>
</protein>
<dbReference type="Gene3D" id="1.10.10.10">
    <property type="entry name" value="Winged helix-like DNA-binding domain superfamily/Winged helix DNA-binding domain"/>
    <property type="match status" value="1"/>
</dbReference>
<keyword evidence="4" id="KW-1185">Reference proteome</keyword>
<dbReference type="SUPFAM" id="SSF46785">
    <property type="entry name" value="Winged helix' DNA-binding domain"/>
    <property type="match status" value="1"/>
</dbReference>
<dbReference type="EMBL" id="BAAAPM010000003">
    <property type="protein sequence ID" value="GAA1714150.1"/>
    <property type="molecule type" value="Genomic_DNA"/>
</dbReference>
<dbReference type="InterPro" id="IPR036390">
    <property type="entry name" value="WH_DNA-bd_sf"/>
</dbReference>
<dbReference type="InterPro" id="IPR036388">
    <property type="entry name" value="WH-like_DNA-bd_sf"/>
</dbReference>
<proteinExistence type="predicted"/>
<dbReference type="RefSeq" id="WP_344245898.1">
    <property type="nucleotide sequence ID" value="NZ_BAAAPM010000003.1"/>
</dbReference>
<dbReference type="InterPro" id="IPR001845">
    <property type="entry name" value="HTH_ArsR_DNA-bd_dom"/>
</dbReference>
<sequence length="202" mass="22472">MPDPNPRMETMEVRDPETLRAIAHPVRQRILMQLAVLDHARAADLAAAIGQPANSVSFHLRVLAKAGMIVEAPEHARDKRDRVWTNVATSYNVKPSAGGAADLILRPTVEWLTEVFAHGEHEETRGTGRTFMLTTMLLTHDEGNELVHELSELLNRWSERSLAAARDGADTPREVYQVLTAVAPRDDPDGTREAARERETTD</sequence>
<name>A0ABP4V0Y0_9MICO</name>
<comment type="caution">
    <text evidence="3">The sequence shown here is derived from an EMBL/GenBank/DDBJ whole genome shotgun (WGS) entry which is preliminary data.</text>
</comment>
<organism evidence="3 4">
    <name type="scientific">Isoptericola hypogeus</name>
    <dbReference type="NCBI Taxonomy" id="300179"/>
    <lineage>
        <taxon>Bacteria</taxon>
        <taxon>Bacillati</taxon>
        <taxon>Actinomycetota</taxon>
        <taxon>Actinomycetes</taxon>
        <taxon>Micrococcales</taxon>
        <taxon>Promicromonosporaceae</taxon>
        <taxon>Isoptericola</taxon>
    </lineage>
</organism>
<evidence type="ECO:0000259" key="2">
    <source>
        <dbReference type="SMART" id="SM00418"/>
    </source>
</evidence>
<gene>
    <name evidence="3" type="ORF">GCM10009809_07950</name>
</gene>
<accession>A0ABP4V0Y0</accession>